<gene>
    <name evidence="1" type="ORF">F383_02480</name>
    <name evidence="2" type="ORF">F383_03131</name>
</gene>
<organism evidence="1 3">
    <name type="scientific">Gossypium arboreum</name>
    <name type="common">Tree cotton</name>
    <name type="synonym">Gossypium nanking</name>
    <dbReference type="NCBI Taxonomy" id="29729"/>
    <lineage>
        <taxon>Eukaryota</taxon>
        <taxon>Viridiplantae</taxon>
        <taxon>Streptophyta</taxon>
        <taxon>Embryophyta</taxon>
        <taxon>Tracheophyta</taxon>
        <taxon>Spermatophyta</taxon>
        <taxon>Magnoliopsida</taxon>
        <taxon>eudicotyledons</taxon>
        <taxon>Gunneridae</taxon>
        <taxon>Pentapetalae</taxon>
        <taxon>rosids</taxon>
        <taxon>malvids</taxon>
        <taxon>Malvales</taxon>
        <taxon>Malvaceae</taxon>
        <taxon>Malvoideae</taxon>
        <taxon>Gossypium</taxon>
    </lineage>
</organism>
<sequence>MRVKGIRNGPTLHSRVNLAESKHDSHGWTTRLCLFNKLDHNLK</sequence>
<proteinExistence type="predicted"/>
<dbReference type="EMBL" id="KN405926">
    <property type="protein sequence ID" value="KHG16330.1"/>
    <property type="molecule type" value="Genomic_DNA"/>
</dbReference>
<evidence type="ECO:0000313" key="1">
    <source>
        <dbReference type="EMBL" id="KHG15384.1"/>
    </source>
</evidence>
<evidence type="ECO:0000313" key="3">
    <source>
        <dbReference type="Proteomes" id="UP000032142"/>
    </source>
</evidence>
<dbReference type="Proteomes" id="UP000032142">
    <property type="component" value="Unassembled WGS sequence"/>
</dbReference>
<name>A0A0B0NU99_GOSAR</name>
<accession>A0A0B0NU99</accession>
<evidence type="ECO:0000313" key="2">
    <source>
        <dbReference type="EMBL" id="KHG16330.1"/>
    </source>
</evidence>
<reference evidence="3" key="2">
    <citation type="submission" date="2014-09" db="EMBL/GenBank/DDBJ databases">
        <authorList>
            <person name="Mudge J."/>
            <person name="Ramaraj T."/>
            <person name="Lindquist I.E."/>
            <person name="Bharti A.K."/>
            <person name="Sundararajan A."/>
            <person name="Cameron C.T."/>
            <person name="Woodward J.E."/>
            <person name="May G.D."/>
            <person name="Brubaker C."/>
            <person name="Broadhvest J."/>
            <person name="Wilkins T.A."/>
        </authorList>
    </citation>
    <scope>NUCLEOTIDE SEQUENCE</scope>
    <source>
        <strain evidence="3">cv. AKA8401</strain>
    </source>
</reference>
<dbReference type="AlphaFoldDB" id="A0A0B0NU99"/>
<protein>
    <submittedName>
        <fullName evidence="1">Chorismate synthase</fullName>
    </submittedName>
</protein>
<reference evidence="1" key="1">
    <citation type="submission" date="2014-09" db="EMBL/GenBank/DDBJ databases">
        <title>G. arboreum L. cv. AKA8401 A2 genome assembly version 1.0.</title>
        <authorList>
            <person name="Mudge J."/>
            <person name="Ramaraj T."/>
            <person name="Lindquist I.E."/>
            <person name="Bharti A.K."/>
            <person name="Sundararajan A."/>
            <person name="Cameron C.T."/>
            <person name="Woodward J.E."/>
            <person name="May G.D."/>
            <person name="Brubaker C."/>
            <person name="Broadhvest J."/>
            <person name="Wilkins T.A."/>
        </authorList>
    </citation>
    <scope>NUCLEOTIDE SEQUENCE</scope>
</reference>
<dbReference type="EMBL" id="KN403601">
    <property type="protein sequence ID" value="KHG15384.1"/>
    <property type="molecule type" value="Genomic_DNA"/>
</dbReference>
<keyword evidence="3" id="KW-1185">Reference proteome</keyword>